<dbReference type="OrthoDB" id="9813552at2"/>
<dbReference type="PROSITE" id="PS51372">
    <property type="entry name" value="PRD_2"/>
    <property type="match status" value="2"/>
</dbReference>
<dbReference type="SUPFAM" id="SSF63520">
    <property type="entry name" value="PTS-regulatory domain, PRD"/>
    <property type="match status" value="2"/>
</dbReference>
<keyword evidence="1" id="KW-0677">Repeat</keyword>
<reference evidence="3 5" key="1">
    <citation type="submission" date="2014-04" db="EMBL/GenBank/DDBJ databases">
        <authorList>
            <person name="Bishop-Lilly K.A."/>
            <person name="Broomall S.M."/>
            <person name="Chain P.S."/>
            <person name="Chertkov O."/>
            <person name="Coyne S.R."/>
            <person name="Daligault H.E."/>
            <person name="Davenport K.W."/>
            <person name="Erkkila T."/>
            <person name="Frey K.G."/>
            <person name="Gibbons H.S."/>
            <person name="Gu W."/>
            <person name="Jaissle J."/>
            <person name="Johnson S.L."/>
            <person name="Koroleva G.I."/>
            <person name="Ladner J.T."/>
            <person name="Lo C.-C."/>
            <person name="Minogue T.D."/>
            <person name="Munk C."/>
            <person name="Palacios G.F."/>
            <person name="Redden C.L."/>
            <person name="Rosenzweig C.N."/>
            <person name="Scholz M.B."/>
            <person name="Teshima H."/>
            <person name="Xu Y."/>
        </authorList>
    </citation>
    <scope>NUCLEOTIDE SEQUENCE [LARGE SCALE GENOMIC DNA]</scope>
    <source>
        <strain evidence="3 5">8244</strain>
    </source>
</reference>
<dbReference type="HOGENOM" id="CLU_078802_0_0_9"/>
<evidence type="ECO:0000313" key="5">
    <source>
        <dbReference type="Proteomes" id="UP000029278"/>
    </source>
</evidence>
<evidence type="ECO:0000256" key="1">
    <source>
        <dbReference type="ARBA" id="ARBA00022737"/>
    </source>
</evidence>
<dbReference type="SMART" id="SM01061">
    <property type="entry name" value="CAT_RBD"/>
    <property type="match status" value="1"/>
</dbReference>
<reference evidence="4 6" key="2">
    <citation type="submission" date="2019-11" db="EMBL/GenBank/DDBJ databases">
        <title>Draft genome sequences of five Paenibacillus species of dairy origin.</title>
        <authorList>
            <person name="Olajide A.M."/>
            <person name="Chen S."/>
            <person name="Lapointe G."/>
        </authorList>
    </citation>
    <scope>NUCLEOTIDE SEQUENCE [LARGE SCALE GENOMIC DNA]</scope>
    <source>
        <strain evidence="4 6">3CT49</strain>
    </source>
</reference>
<name>A0A090Y4R0_PAEMA</name>
<comment type="caution">
    <text evidence="3">The sequence shown here is derived from an EMBL/GenBank/DDBJ whole genome shotgun (WGS) entry which is preliminary data.</text>
</comment>
<dbReference type="InterPro" id="IPR036650">
    <property type="entry name" value="CAT_RNA-bd_dom_sf"/>
</dbReference>
<dbReference type="GO" id="GO:0003723">
    <property type="term" value="F:RNA binding"/>
    <property type="evidence" value="ECO:0007669"/>
    <property type="project" value="InterPro"/>
</dbReference>
<dbReference type="PANTHER" id="PTHR30185:SF15">
    <property type="entry name" value="CRYPTIC BETA-GLUCOSIDE BGL OPERON ANTITERMINATOR"/>
    <property type="match status" value="1"/>
</dbReference>
<evidence type="ECO:0000259" key="2">
    <source>
        <dbReference type="PROSITE" id="PS51372"/>
    </source>
</evidence>
<dbReference type="EMBL" id="JMQA01000052">
    <property type="protein sequence ID" value="KFM93439.1"/>
    <property type="molecule type" value="Genomic_DNA"/>
</dbReference>
<protein>
    <submittedName>
        <fullName evidence="3">CAT RNA binding domain protein</fullName>
    </submittedName>
    <submittedName>
        <fullName evidence="4">PRD domain-containing protein</fullName>
    </submittedName>
</protein>
<dbReference type="Gene3D" id="2.30.24.10">
    <property type="entry name" value="CAT RNA-binding domain"/>
    <property type="match status" value="1"/>
</dbReference>
<sequence length="282" mass="32520">MIKIKKVLNSSVVLVEDEQNKEYIMFGKGIGYGQKAGNTVEEHQADQIFMPIENVKVKEYLGVLDAIPPVYVELTGQIVAYAEKKLQTKLNTGIYFTLMDHLHFAVERLSKNIAIANKVFWEIKNYYAEEFAIGLFSLELIKEKLHVDMPKEEAANIAFHLINAQSGEKESKDGMKMAKMIGSIVNLVRYSMNIDMDTENVHYTRFVTHVKFFVERFYTDKMLENTDNILFEQIASLYPQAMDGAFKIKEYIHQVYGKTIPNEELTYLAVHIHRLISYNQLA</sequence>
<dbReference type="InterPro" id="IPR050661">
    <property type="entry name" value="BglG_antiterminators"/>
</dbReference>
<gene>
    <name evidence="3" type="ORF">DJ90_4817</name>
    <name evidence="4" type="ORF">GNQ08_07610</name>
</gene>
<evidence type="ECO:0000313" key="3">
    <source>
        <dbReference type="EMBL" id="KFM93439.1"/>
    </source>
</evidence>
<dbReference type="Gene3D" id="1.10.1790.10">
    <property type="entry name" value="PRD domain"/>
    <property type="match status" value="2"/>
</dbReference>
<dbReference type="AlphaFoldDB" id="A0A090Y4R0"/>
<accession>A0A090Y4R0</accession>
<dbReference type="InterPro" id="IPR011608">
    <property type="entry name" value="PRD"/>
</dbReference>
<dbReference type="Proteomes" id="UP000029278">
    <property type="component" value="Unassembled WGS sequence"/>
</dbReference>
<dbReference type="EMBL" id="WNZZ01000004">
    <property type="protein sequence ID" value="MUG22284.1"/>
    <property type="molecule type" value="Genomic_DNA"/>
</dbReference>
<dbReference type="Pfam" id="PF00874">
    <property type="entry name" value="PRD"/>
    <property type="match status" value="2"/>
</dbReference>
<organism evidence="3 5">
    <name type="scientific">Paenibacillus macerans</name>
    <name type="common">Bacillus macerans</name>
    <dbReference type="NCBI Taxonomy" id="44252"/>
    <lineage>
        <taxon>Bacteria</taxon>
        <taxon>Bacillati</taxon>
        <taxon>Bacillota</taxon>
        <taxon>Bacilli</taxon>
        <taxon>Bacillales</taxon>
        <taxon>Paenibacillaceae</taxon>
        <taxon>Paenibacillus</taxon>
    </lineage>
</organism>
<dbReference type="SUPFAM" id="SSF50151">
    <property type="entry name" value="SacY-like RNA-binding domain"/>
    <property type="match status" value="1"/>
</dbReference>
<dbReference type="InterPro" id="IPR004341">
    <property type="entry name" value="CAT_RNA-bd_dom"/>
</dbReference>
<keyword evidence="5" id="KW-1185">Reference proteome</keyword>
<proteinExistence type="predicted"/>
<dbReference type="STRING" id="44252.DJ90_4817"/>
<evidence type="ECO:0000313" key="4">
    <source>
        <dbReference type="EMBL" id="MUG22284.1"/>
    </source>
</evidence>
<dbReference type="InterPro" id="IPR036634">
    <property type="entry name" value="PRD_sf"/>
</dbReference>
<dbReference type="GeneID" id="77010170"/>
<feature type="domain" description="PRD" evidence="2">
    <location>
        <begin position="66"/>
        <end position="171"/>
    </location>
</feature>
<dbReference type="Pfam" id="PF03123">
    <property type="entry name" value="CAT_RBD"/>
    <property type="match status" value="1"/>
</dbReference>
<dbReference type="PANTHER" id="PTHR30185">
    <property type="entry name" value="CRYPTIC BETA-GLUCOSIDE BGL OPERON ANTITERMINATOR"/>
    <property type="match status" value="1"/>
</dbReference>
<dbReference type="Proteomes" id="UP000442469">
    <property type="component" value="Unassembled WGS sequence"/>
</dbReference>
<dbReference type="PATRIC" id="fig|44252.3.peg.6002"/>
<dbReference type="GO" id="GO:0006355">
    <property type="term" value="P:regulation of DNA-templated transcription"/>
    <property type="evidence" value="ECO:0007669"/>
    <property type="project" value="InterPro"/>
</dbReference>
<evidence type="ECO:0000313" key="6">
    <source>
        <dbReference type="Proteomes" id="UP000442469"/>
    </source>
</evidence>
<feature type="domain" description="PRD" evidence="2">
    <location>
        <begin position="172"/>
        <end position="282"/>
    </location>
</feature>
<dbReference type="RefSeq" id="WP_036627020.1">
    <property type="nucleotide sequence ID" value="NZ_BGML01000030.1"/>
</dbReference>